<comment type="similarity">
    <text evidence="11">Belongs to the GTP cyclohydrolase II family.</text>
</comment>
<dbReference type="EMBL" id="FPBP01000002">
    <property type="protein sequence ID" value="SFU41660.1"/>
    <property type="molecule type" value="Genomic_DNA"/>
</dbReference>
<comment type="function">
    <text evidence="9 11">Catalyzes the conversion of GTP to 2,5-diamino-6-ribosylamino-4(3H)-pyrimidinone 5'-phosphate (DARP), formate and pyrophosphate.</text>
</comment>
<evidence type="ECO:0000256" key="7">
    <source>
        <dbReference type="ARBA" id="ARBA00022833"/>
    </source>
</evidence>
<dbReference type="FunFam" id="3.40.50.10990:FF:000001">
    <property type="entry name" value="Riboflavin biosynthesis protein RibBA"/>
    <property type="match status" value="1"/>
</dbReference>
<dbReference type="Pfam" id="PF00925">
    <property type="entry name" value="GTP_cyclohydro2"/>
    <property type="match status" value="1"/>
</dbReference>
<evidence type="ECO:0000256" key="9">
    <source>
        <dbReference type="ARBA" id="ARBA00043932"/>
    </source>
</evidence>
<evidence type="ECO:0000256" key="5">
    <source>
        <dbReference type="ARBA" id="ARBA00022741"/>
    </source>
</evidence>
<evidence type="ECO:0000313" key="15">
    <source>
        <dbReference type="Proteomes" id="UP000198693"/>
    </source>
</evidence>
<keyword evidence="8 11" id="KW-0342">GTP-binding</keyword>
<dbReference type="NCBIfam" id="NF001591">
    <property type="entry name" value="PRK00393.1"/>
    <property type="match status" value="1"/>
</dbReference>
<dbReference type="CDD" id="cd00641">
    <property type="entry name" value="GTP_cyclohydro2"/>
    <property type="match status" value="1"/>
</dbReference>
<evidence type="ECO:0000256" key="11">
    <source>
        <dbReference type="HAMAP-Rule" id="MF_00179"/>
    </source>
</evidence>
<keyword evidence="3 11" id="KW-0686">Riboflavin biosynthesis</keyword>
<evidence type="ECO:0000256" key="8">
    <source>
        <dbReference type="ARBA" id="ARBA00023134"/>
    </source>
</evidence>
<dbReference type="InterPro" id="IPR000926">
    <property type="entry name" value="RibA"/>
</dbReference>
<evidence type="ECO:0000256" key="4">
    <source>
        <dbReference type="ARBA" id="ARBA00022723"/>
    </source>
</evidence>
<dbReference type="PANTHER" id="PTHR21327:SF18">
    <property type="entry name" value="3,4-DIHYDROXY-2-BUTANONE 4-PHOSPHATE SYNTHASE"/>
    <property type="match status" value="1"/>
</dbReference>
<feature type="active site" description="Nucleophile" evidence="11">
    <location>
        <position position="320"/>
    </location>
</feature>
<sequence length="398" mass="42630">MRSSVHKDKSSTARNDREKTMHQVERAIFDLRRGLPVVIGAGETRVLVQAVEGAPEAVAARLAERAGGKPALVLSRHRLSVLGVTETKAPARLPLPAGLECRRMMALAFGATPEASLGRESLADWRARLTPASQADRAALVLMRRALLIPSALVAKVEDAHRDAIDAEVAAGSLLMVPAEQAERCLDGTTGMLKRVSEAKIPLVEAFDCRFILFREPDGMREHVAVVIGDPRKTAAAVPLRLHSACLTGDLFGSLRCDCGDQLRNAVAEIEALGGGVLLYLAQEGRGIGLANKLRAYTLQDAGLDTVDADQVLGFGDDERRYSVAVDMLSALGIHRVQLMTNNPGKIAALAEGGIEVVERQALYGSLNDHNRRYLNAKAERAGHLLDGVLDSPADGGR</sequence>
<dbReference type="AlphaFoldDB" id="A0A1I7FZN9"/>
<dbReference type="GO" id="GO:0003935">
    <property type="term" value="F:GTP cyclohydrolase II activity"/>
    <property type="evidence" value="ECO:0007669"/>
    <property type="project" value="UniProtKB-UniRule"/>
</dbReference>
<reference evidence="15" key="1">
    <citation type="submission" date="2016-10" db="EMBL/GenBank/DDBJ databases">
        <authorList>
            <person name="Varghese N."/>
            <person name="Submissions S."/>
        </authorList>
    </citation>
    <scope>NUCLEOTIDE SEQUENCE [LARGE SCALE GENOMIC DNA]</scope>
    <source>
        <strain evidence="15">CGMCC 1.6981</strain>
    </source>
</reference>
<comment type="similarity">
    <text evidence="2">In the N-terminal section; belongs to the DHBP synthase family.</text>
</comment>
<dbReference type="InterPro" id="IPR036144">
    <property type="entry name" value="RibA-like_sf"/>
</dbReference>
<dbReference type="HAMAP" id="MF_00179">
    <property type="entry name" value="RibA"/>
    <property type="match status" value="1"/>
</dbReference>
<evidence type="ECO:0000313" key="14">
    <source>
        <dbReference type="EMBL" id="SFU41660.1"/>
    </source>
</evidence>
<keyword evidence="6 11" id="KW-0378">Hydrolase</keyword>
<feature type="binding site" evidence="11">
    <location>
        <position position="262"/>
    </location>
    <ligand>
        <name>GTP</name>
        <dbReference type="ChEBI" id="CHEBI:37565"/>
    </ligand>
</feature>
<feature type="binding site" evidence="11">
    <location>
        <position position="257"/>
    </location>
    <ligand>
        <name>Zn(2+)</name>
        <dbReference type="ChEBI" id="CHEBI:29105"/>
        <note>catalytic</note>
    </ligand>
</feature>
<evidence type="ECO:0000259" key="13">
    <source>
        <dbReference type="Pfam" id="PF00925"/>
    </source>
</evidence>
<evidence type="ECO:0000256" key="3">
    <source>
        <dbReference type="ARBA" id="ARBA00022619"/>
    </source>
</evidence>
<feature type="region of interest" description="Disordered" evidence="12">
    <location>
        <begin position="1"/>
        <end position="20"/>
    </location>
</feature>
<gene>
    <name evidence="11" type="primary">ribA</name>
    <name evidence="14" type="ORF">SAMN04487955_102131</name>
</gene>
<keyword evidence="15" id="KW-1185">Reference proteome</keyword>
<dbReference type="GO" id="GO:0008270">
    <property type="term" value="F:zinc ion binding"/>
    <property type="evidence" value="ECO:0007669"/>
    <property type="project" value="UniProtKB-UniRule"/>
</dbReference>
<proteinExistence type="inferred from homology"/>
<name>A0A1I7FZN9_9GAMM</name>
<comment type="cofactor">
    <cofactor evidence="11">
        <name>Zn(2+)</name>
        <dbReference type="ChEBI" id="CHEBI:29105"/>
    </cofactor>
    <text evidence="11">Binds 1 zinc ion per subunit.</text>
</comment>
<feature type="active site" description="Proton acceptor" evidence="11">
    <location>
        <position position="318"/>
    </location>
</feature>
<keyword evidence="7 11" id="KW-0862">Zinc</keyword>
<feature type="binding site" evidence="11">
    <location>
        <begin position="241"/>
        <end position="245"/>
    </location>
    <ligand>
        <name>GTP</name>
        <dbReference type="ChEBI" id="CHEBI:37565"/>
    </ligand>
</feature>
<feature type="domain" description="GTP cyclohydrolase II" evidence="13">
    <location>
        <begin position="195"/>
        <end position="361"/>
    </location>
</feature>
<comment type="pathway">
    <text evidence="1 11">Cofactor biosynthesis; riboflavin biosynthesis; 5-amino-6-(D-ribitylamino)uracil from GTP: step 1/4.</text>
</comment>
<dbReference type="Gene3D" id="3.40.50.10990">
    <property type="entry name" value="GTP cyclohydrolase II"/>
    <property type="match status" value="1"/>
</dbReference>
<dbReference type="STRING" id="463301.SAMN04487955_102131"/>
<comment type="catalytic activity">
    <reaction evidence="10 11">
        <text>GTP + 4 H2O = 2,5-diamino-6-hydroxy-4-(5-phosphoribosylamino)-pyrimidine + formate + 2 phosphate + 3 H(+)</text>
        <dbReference type="Rhea" id="RHEA:23704"/>
        <dbReference type="ChEBI" id="CHEBI:15377"/>
        <dbReference type="ChEBI" id="CHEBI:15378"/>
        <dbReference type="ChEBI" id="CHEBI:15740"/>
        <dbReference type="ChEBI" id="CHEBI:37565"/>
        <dbReference type="ChEBI" id="CHEBI:43474"/>
        <dbReference type="ChEBI" id="CHEBI:58614"/>
        <dbReference type="EC" id="3.5.4.25"/>
    </reaction>
</comment>
<evidence type="ECO:0000256" key="6">
    <source>
        <dbReference type="ARBA" id="ARBA00022801"/>
    </source>
</evidence>
<dbReference type="InterPro" id="IPR032677">
    <property type="entry name" value="GTP_cyclohydro_II"/>
</dbReference>
<dbReference type="GO" id="GO:0005525">
    <property type="term" value="F:GTP binding"/>
    <property type="evidence" value="ECO:0007669"/>
    <property type="project" value="UniProtKB-KW"/>
</dbReference>
<protein>
    <recommendedName>
        <fullName evidence="11">GTP cyclohydrolase-2</fullName>
        <ecNumber evidence="11">3.5.4.25</ecNumber>
    </recommendedName>
    <alternativeName>
        <fullName evidence="11">GTP cyclohydrolase II</fullName>
    </alternativeName>
</protein>
<dbReference type="SUPFAM" id="SSF142695">
    <property type="entry name" value="RibA-like"/>
    <property type="match status" value="1"/>
</dbReference>
<dbReference type="GO" id="GO:0005829">
    <property type="term" value="C:cytosol"/>
    <property type="evidence" value="ECO:0007669"/>
    <property type="project" value="TreeGrafter"/>
</dbReference>
<evidence type="ECO:0000256" key="10">
    <source>
        <dbReference type="ARBA" id="ARBA00049295"/>
    </source>
</evidence>
<organism evidence="14 15">
    <name type="scientific">Halomonas korlensis</name>
    <dbReference type="NCBI Taxonomy" id="463301"/>
    <lineage>
        <taxon>Bacteria</taxon>
        <taxon>Pseudomonadati</taxon>
        <taxon>Pseudomonadota</taxon>
        <taxon>Gammaproteobacteria</taxon>
        <taxon>Oceanospirillales</taxon>
        <taxon>Halomonadaceae</taxon>
        <taxon>Halomonas</taxon>
    </lineage>
</organism>
<evidence type="ECO:0000256" key="2">
    <source>
        <dbReference type="ARBA" id="ARBA00005520"/>
    </source>
</evidence>
<feature type="binding site" evidence="11">
    <location>
        <position position="346"/>
    </location>
    <ligand>
        <name>GTP</name>
        <dbReference type="ChEBI" id="CHEBI:37565"/>
    </ligand>
</feature>
<feature type="binding site" evidence="11">
    <location>
        <position position="306"/>
    </location>
    <ligand>
        <name>GTP</name>
        <dbReference type="ChEBI" id="CHEBI:37565"/>
    </ligand>
</feature>
<dbReference type="EC" id="3.5.4.25" evidence="11"/>
<dbReference type="PANTHER" id="PTHR21327">
    <property type="entry name" value="GTP CYCLOHYDROLASE II-RELATED"/>
    <property type="match status" value="1"/>
</dbReference>
<evidence type="ECO:0000256" key="1">
    <source>
        <dbReference type="ARBA" id="ARBA00004853"/>
    </source>
</evidence>
<dbReference type="UniPathway" id="UPA00275">
    <property type="reaction ID" value="UER00400"/>
</dbReference>
<feature type="binding site" evidence="11">
    <location>
        <position position="246"/>
    </location>
    <ligand>
        <name>Zn(2+)</name>
        <dbReference type="ChEBI" id="CHEBI:29105"/>
        <note>catalytic</note>
    </ligand>
</feature>
<keyword evidence="4 11" id="KW-0479">Metal-binding</keyword>
<dbReference type="GO" id="GO:0009231">
    <property type="term" value="P:riboflavin biosynthetic process"/>
    <property type="evidence" value="ECO:0007669"/>
    <property type="project" value="UniProtKB-UniRule"/>
</dbReference>
<feature type="binding site" evidence="11">
    <location>
        <begin position="284"/>
        <end position="286"/>
    </location>
    <ligand>
        <name>GTP</name>
        <dbReference type="ChEBI" id="CHEBI:37565"/>
    </ligand>
</feature>
<keyword evidence="5 11" id="KW-0547">Nucleotide-binding</keyword>
<feature type="binding site" evidence="11">
    <location>
        <position position="259"/>
    </location>
    <ligand>
        <name>Zn(2+)</name>
        <dbReference type="ChEBI" id="CHEBI:29105"/>
        <note>catalytic</note>
    </ligand>
</feature>
<accession>A0A1I7FZN9</accession>
<feature type="binding site" evidence="11">
    <location>
        <position position="341"/>
    </location>
    <ligand>
        <name>GTP</name>
        <dbReference type="ChEBI" id="CHEBI:37565"/>
    </ligand>
</feature>
<evidence type="ECO:0000256" key="12">
    <source>
        <dbReference type="SAM" id="MobiDB-lite"/>
    </source>
</evidence>
<dbReference type="Proteomes" id="UP000198693">
    <property type="component" value="Unassembled WGS sequence"/>
</dbReference>